<dbReference type="Gene3D" id="3.30.565.10">
    <property type="entry name" value="Histidine kinase-like ATPase, C-terminal domain"/>
    <property type="match status" value="1"/>
</dbReference>
<dbReference type="InterPro" id="IPR036890">
    <property type="entry name" value="HATPase_C_sf"/>
</dbReference>
<feature type="transmembrane region" description="Helical" evidence="5">
    <location>
        <begin position="36"/>
        <end position="54"/>
    </location>
</feature>
<feature type="region of interest" description="Disordered" evidence="4">
    <location>
        <begin position="1"/>
        <end position="20"/>
    </location>
</feature>
<dbReference type="Proteomes" id="UP000317422">
    <property type="component" value="Unassembled WGS sequence"/>
</dbReference>
<dbReference type="InterPro" id="IPR011712">
    <property type="entry name" value="Sig_transdc_His_kin_sub3_dim/P"/>
</dbReference>
<dbReference type="PANTHER" id="PTHR24421:SF63">
    <property type="entry name" value="SENSOR HISTIDINE KINASE DESK"/>
    <property type="match status" value="1"/>
</dbReference>
<accession>A0A543N7C7</accession>
<feature type="transmembrane region" description="Helical" evidence="5">
    <location>
        <begin position="174"/>
        <end position="200"/>
    </location>
</feature>
<keyword evidence="1" id="KW-0808">Transferase</keyword>
<comment type="caution">
    <text evidence="7">The sequence shown here is derived from an EMBL/GenBank/DDBJ whole genome shotgun (WGS) entry which is preliminary data.</text>
</comment>
<proteinExistence type="predicted"/>
<dbReference type="AlphaFoldDB" id="A0A543N7C7"/>
<dbReference type="InterPro" id="IPR050482">
    <property type="entry name" value="Sensor_HK_TwoCompSys"/>
</dbReference>
<dbReference type="SUPFAM" id="SSF55874">
    <property type="entry name" value="ATPase domain of HSP90 chaperone/DNA topoisomerase II/histidine kinase"/>
    <property type="match status" value="1"/>
</dbReference>
<keyword evidence="5" id="KW-1133">Transmembrane helix</keyword>
<gene>
    <name evidence="7" type="ORF">FHX37_4463</name>
</gene>
<feature type="domain" description="Signal transduction histidine kinase subgroup 3 dimerisation and phosphoacceptor" evidence="6">
    <location>
        <begin position="225"/>
        <end position="290"/>
    </location>
</feature>
<keyword evidence="8" id="KW-1185">Reference proteome</keyword>
<protein>
    <submittedName>
        <fullName evidence="7">Two-component system sensor histidine kinase DesK</fullName>
    </submittedName>
</protein>
<keyword evidence="5" id="KW-0812">Transmembrane</keyword>
<organism evidence="7 8">
    <name type="scientific">Haloactinospora alba</name>
    <dbReference type="NCBI Taxonomy" id="405555"/>
    <lineage>
        <taxon>Bacteria</taxon>
        <taxon>Bacillati</taxon>
        <taxon>Actinomycetota</taxon>
        <taxon>Actinomycetes</taxon>
        <taxon>Streptosporangiales</taxon>
        <taxon>Nocardiopsidaceae</taxon>
        <taxon>Haloactinospora</taxon>
    </lineage>
</organism>
<feature type="compositionally biased region" description="Gly residues" evidence="4">
    <location>
        <begin position="8"/>
        <end position="18"/>
    </location>
</feature>
<evidence type="ECO:0000256" key="5">
    <source>
        <dbReference type="SAM" id="Phobius"/>
    </source>
</evidence>
<evidence type="ECO:0000256" key="4">
    <source>
        <dbReference type="SAM" id="MobiDB-lite"/>
    </source>
</evidence>
<dbReference type="Gene3D" id="1.20.5.1930">
    <property type="match status" value="1"/>
</dbReference>
<feature type="compositionally biased region" description="Basic and acidic residues" evidence="4">
    <location>
        <begin position="425"/>
        <end position="436"/>
    </location>
</feature>
<dbReference type="GO" id="GO:0046983">
    <property type="term" value="F:protein dimerization activity"/>
    <property type="evidence" value="ECO:0007669"/>
    <property type="project" value="InterPro"/>
</dbReference>
<name>A0A543N7C7_9ACTN</name>
<reference evidence="7 8" key="1">
    <citation type="submission" date="2019-06" db="EMBL/GenBank/DDBJ databases">
        <title>Sequencing the genomes of 1000 actinobacteria strains.</title>
        <authorList>
            <person name="Klenk H.-P."/>
        </authorList>
    </citation>
    <scope>NUCLEOTIDE SEQUENCE [LARGE SCALE GENOMIC DNA]</scope>
    <source>
        <strain evidence="7 8">DSM 45015</strain>
    </source>
</reference>
<sequence>MDEETRGTGPGPGPGAAQGGDRLERRMRFVRRSMKSMLLLMPGVLIPFLALSTALDQIGPREVAAWRPAAGVLVSLPLGVVTARMMLARVWQPLARAHTLVWVSFLLVLAIGGLLDVTITTLMIGGLWWACAMLVVSRRESAVLAAVLLLVPWLRVGNGVLLGHSYPDVYHQEYAGVVLAALLVFLVLWTALIALGNWVWMALWDITNEAISAREAQAQLAVSEERLRFARDMHDLLGHSLSGIAVQSELAARLAERDPQRAASEMLTVQNTAREALREVRSAVSNYREVDFATEVRSVCAVLTAAGVSCAVTGGDVDLPRELRGTAGWLVREAGTNVLRHSRARNCEITLRREERAVAIEVYNDGLPGGNTRPQASDRAGNGLAGLEERTAAVGGTLSASRSGTDGFLVRAVLPLPAGGGDGAARPERSGKDGGA</sequence>
<dbReference type="EMBL" id="VFQC01000003">
    <property type="protein sequence ID" value="TQN27734.1"/>
    <property type="molecule type" value="Genomic_DNA"/>
</dbReference>
<dbReference type="CDD" id="cd16917">
    <property type="entry name" value="HATPase_UhpB-NarQ-NarX-like"/>
    <property type="match status" value="1"/>
</dbReference>
<keyword evidence="5" id="KW-0472">Membrane</keyword>
<keyword evidence="2 7" id="KW-0418">Kinase</keyword>
<evidence type="ECO:0000256" key="3">
    <source>
        <dbReference type="ARBA" id="ARBA00023012"/>
    </source>
</evidence>
<dbReference type="Pfam" id="PF07730">
    <property type="entry name" value="HisKA_3"/>
    <property type="match status" value="1"/>
</dbReference>
<evidence type="ECO:0000256" key="1">
    <source>
        <dbReference type="ARBA" id="ARBA00022679"/>
    </source>
</evidence>
<feature type="transmembrane region" description="Helical" evidence="5">
    <location>
        <begin position="142"/>
        <end position="162"/>
    </location>
</feature>
<dbReference type="PANTHER" id="PTHR24421">
    <property type="entry name" value="NITRATE/NITRITE SENSOR PROTEIN NARX-RELATED"/>
    <property type="match status" value="1"/>
</dbReference>
<feature type="region of interest" description="Disordered" evidence="4">
    <location>
        <begin position="416"/>
        <end position="436"/>
    </location>
</feature>
<dbReference type="GO" id="GO:0000155">
    <property type="term" value="F:phosphorelay sensor kinase activity"/>
    <property type="evidence" value="ECO:0007669"/>
    <property type="project" value="InterPro"/>
</dbReference>
<dbReference type="GO" id="GO:0016020">
    <property type="term" value="C:membrane"/>
    <property type="evidence" value="ECO:0007669"/>
    <property type="project" value="InterPro"/>
</dbReference>
<evidence type="ECO:0000259" key="6">
    <source>
        <dbReference type="Pfam" id="PF07730"/>
    </source>
</evidence>
<feature type="transmembrane region" description="Helical" evidence="5">
    <location>
        <begin position="99"/>
        <end position="130"/>
    </location>
</feature>
<evidence type="ECO:0000256" key="2">
    <source>
        <dbReference type="ARBA" id="ARBA00022777"/>
    </source>
</evidence>
<evidence type="ECO:0000313" key="8">
    <source>
        <dbReference type="Proteomes" id="UP000317422"/>
    </source>
</evidence>
<feature type="transmembrane region" description="Helical" evidence="5">
    <location>
        <begin position="66"/>
        <end position="87"/>
    </location>
</feature>
<keyword evidence="3" id="KW-0902">Two-component regulatory system</keyword>
<evidence type="ECO:0000313" key="7">
    <source>
        <dbReference type="EMBL" id="TQN27734.1"/>
    </source>
</evidence>